<feature type="domain" description="Bacteriophage Mx8 p63 C-terminal" evidence="1">
    <location>
        <begin position="203"/>
        <end position="293"/>
    </location>
</feature>
<proteinExistence type="predicted"/>
<reference evidence="2" key="1">
    <citation type="submission" date="2018-07" db="EMBL/GenBank/DDBJ databases">
        <authorList>
            <person name="Ashton P.M."/>
            <person name="Dallman T."/>
            <person name="Nair S."/>
            <person name="De Pinna E."/>
            <person name="Peters T."/>
            <person name="Grant K."/>
        </authorList>
    </citation>
    <scope>NUCLEOTIDE SEQUENCE</scope>
    <source>
        <strain evidence="2">391740</strain>
    </source>
</reference>
<accession>A0A5W8URU8</accession>
<evidence type="ECO:0000259" key="1">
    <source>
        <dbReference type="Pfam" id="PF10546"/>
    </source>
</evidence>
<dbReference type="Pfam" id="PF10546">
    <property type="entry name" value="P63C"/>
    <property type="match status" value="1"/>
</dbReference>
<sequence>MVDVKKEVTGKAIGGKARAAKMTAEQRKASAIKAAQVKKHYASLPMAEYGNNSTVLKVGDIEIPCYVLDDGRRVLSQGGLQAGIGMSKSGGVRGEQRIVSFLRSFESKGIINSELVARCAQPIEFRVKSGGRSVYGFEAEILADICDAVLEANSRGALLPQQKHFAKQCEILVRGFARVGIVALVDEATGYQRERERDALAKILEAFVAKEIQPYITTFPADYYEELFRLRGLEYPPSNPRFRPQYFGLLTNDIVYKRIAPNVLEELKKQTKKAAKGTKLFQSLTPNIGLQKLREHLSSVITIMKLSNDYPDFISKLNRIHARFDETMQLELDDNDK</sequence>
<dbReference type="InterPro" id="IPR018874">
    <property type="entry name" value="Phage_Mx8_p63_C"/>
</dbReference>
<comment type="caution">
    <text evidence="2">The sequence shown here is derived from an EMBL/GenBank/DDBJ whole genome shotgun (WGS) entry which is preliminary data.</text>
</comment>
<organism evidence="2">
    <name type="scientific">Salmonella enterica subsp. enterica serovar Bareilly</name>
    <dbReference type="NCBI Taxonomy" id="58096"/>
    <lineage>
        <taxon>Bacteria</taxon>
        <taxon>Pseudomonadati</taxon>
        <taxon>Pseudomonadota</taxon>
        <taxon>Gammaproteobacteria</taxon>
        <taxon>Enterobacterales</taxon>
        <taxon>Enterobacteriaceae</taxon>
        <taxon>Salmonella</taxon>
    </lineage>
</organism>
<gene>
    <name evidence="2" type="ORF">DU824_13260</name>
</gene>
<dbReference type="EMBL" id="AAHNMO010000020">
    <property type="protein sequence ID" value="EBY2249852.1"/>
    <property type="molecule type" value="Genomic_DNA"/>
</dbReference>
<dbReference type="AlphaFoldDB" id="A0A5W8URU8"/>
<name>A0A5W8URU8_SALET</name>
<protein>
    <recommendedName>
        <fullName evidence="1">Bacteriophage Mx8 p63 C-terminal domain-containing protein</fullName>
    </recommendedName>
</protein>
<evidence type="ECO:0000313" key="2">
    <source>
        <dbReference type="EMBL" id="EBY2249852.1"/>
    </source>
</evidence>